<dbReference type="GO" id="GO:0003700">
    <property type="term" value="F:DNA-binding transcription factor activity"/>
    <property type="evidence" value="ECO:0007669"/>
    <property type="project" value="TreeGrafter"/>
</dbReference>
<dbReference type="PANTHER" id="PTHR24567">
    <property type="entry name" value="CRP FAMILY TRANSCRIPTIONAL REGULATORY PROTEIN"/>
    <property type="match status" value="1"/>
</dbReference>
<dbReference type="PANTHER" id="PTHR24567:SF74">
    <property type="entry name" value="HTH-TYPE TRANSCRIPTIONAL REGULATOR ARCR"/>
    <property type="match status" value="1"/>
</dbReference>
<keyword evidence="3" id="KW-1185">Reference proteome</keyword>
<sequence length="173" mass="19501">MTLSPRPLHKDQIKQCARALQRVSLFAAWKFEEVEEFAAHVQIAPCPAQEVVLWEGDAGDVLYIIAEGNVVVSRRLKGDVETVICRLHAGDFFGELDVIDDQSASANVQTETSCLFYTIDRHTLYRELESNPRLYSKFLLALLKEVAKRLRTTNQRLIDAILWGIDATSLDPG</sequence>
<evidence type="ECO:0000313" key="2">
    <source>
        <dbReference type="EMBL" id="TKD00529.1"/>
    </source>
</evidence>
<feature type="domain" description="Cyclic nucleotide-binding" evidence="1">
    <location>
        <begin position="25"/>
        <end position="145"/>
    </location>
</feature>
<gene>
    <name evidence="2" type="ORF">E8A74_34040</name>
</gene>
<dbReference type="Proteomes" id="UP000309215">
    <property type="component" value="Unassembled WGS sequence"/>
</dbReference>
<dbReference type="InterPro" id="IPR000595">
    <property type="entry name" value="cNMP-bd_dom"/>
</dbReference>
<dbReference type="InterPro" id="IPR014710">
    <property type="entry name" value="RmlC-like_jellyroll"/>
</dbReference>
<dbReference type="Gene3D" id="2.60.120.10">
    <property type="entry name" value="Jelly Rolls"/>
    <property type="match status" value="1"/>
</dbReference>
<dbReference type="AlphaFoldDB" id="A0A4U1J0L7"/>
<name>A0A4U1J0L7_9BACT</name>
<protein>
    <submittedName>
        <fullName evidence="2">Cyclic nucleotide-binding domain-containing protein</fullName>
    </submittedName>
</protein>
<organism evidence="2 3">
    <name type="scientific">Polyangium fumosum</name>
    <dbReference type="NCBI Taxonomy" id="889272"/>
    <lineage>
        <taxon>Bacteria</taxon>
        <taxon>Pseudomonadati</taxon>
        <taxon>Myxococcota</taxon>
        <taxon>Polyangia</taxon>
        <taxon>Polyangiales</taxon>
        <taxon>Polyangiaceae</taxon>
        <taxon>Polyangium</taxon>
    </lineage>
</organism>
<proteinExistence type="predicted"/>
<evidence type="ECO:0000259" key="1">
    <source>
        <dbReference type="PROSITE" id="PS50042"/>
    </source>
</evidence>
<dbReference type="Pfam" id="PF00027">
    <property type="entry name" value="cNMP_binding"/>
    <property type="match status" value="1"/>
</dbReference>
<comment type="caution">
    <text evidence="2">The sequence shown here is derived from an EMBL/GenBank/DDBJ whole genome shotgun (WGS) entry which is preliminary data.</text>
</comment>
<dbReference type="OrthoDB" id="892842at2"/>
<dbReference type="CDD" id="cd00038">
    <property type="entry name" value="CAP_ED"/>
    <property type="match status" value="1"/>
</dbReference>
<evidence type="ECO:0000313" key="3">
    <source>
        <dbReference type="Proteomes" id="UP000309215"/>
    </source>
</evidence>
<dbReference type="InterPro" id="IPR018490">
    <property type="entry name" value="cNMP-bd_dom_sf"/>
</dbReference>
<dbReference type="RefSeq" id="WP_136933281.1">
    <property type="nucleotide sequence ID" value="NZ_SSMQ01000046.1"/>
</dbReference>
<dbReference type="GO" id="GO:0005829">
    <property type="term" value="C:cytosol"/>
    <property type="evidence" value="ECO:0007669"/>
    <property type="project" value="TreeGrafter"/>
</dbReference>
<dbReference type="EMBL" id="SSMQ01000046">
    <property type="protein sequence ID" value="TKD00529.1"/>
    <property type="molecule type" value="Genomic_DNA"/>
</dbReference>
<accession>A0A4U1J0L7</accession>
<dbReference type="SMART" id="SM00100">
    <property type="entry name" value="cNMP"/>
    <property type="match status" value="1"/>
</dbReference>
<dbReference type="InterPro" id="IPR050397">
    <property type="entry name" value="Env_Response_Regulators"/>
</dbReference>
<dbReference type="PROSITE" id="PS50042">
    <property type="entry name" value="CNMP_BINDING_3"/>
    <property type="match status" value="1"/>
</dbReference>
<reference evidence="2 3" key="1">
    <citation type="submission" date="2019-04" db="EMBL/GenBank/DDBJ databases">
        <authorList>
            <person name="Li Y."/>
            <person name="Wang J."/>
        </authorList>
    </citation>
    <scope>NUCLEOTIDE SEQUENCE [LARGE SCALE GENOMIC DNA]</scope>
    <source>
        <strain evidence="2 3">DSM 14668</strain>
    </source>
</reference>
<dbReference type="SUPFAM" id="SSF51206">
    <property type="entry name" value="cAMP-binding domain-like"/>
    <property type="match status" value="1"/>
</dbReference>